<dbReference type="Gene3D" id="1.50.10.10">
    <property type="match status" value="1"/>
</dbReference>
<dbReference type="InterPro" id="IPR008928">
    <property type="entry name" value="6-hairpin_glycosidase_sf"/>
</dbReference>
<dbReference type="AlphaFoldDB" id="A0A399CZR1"/>
<dbReference type="InterPro" id="IPR012341">
    <property type="entry name" value="6hp_glycosidase-like_sf"/>
</dbReference>
<dbReference type="PANTHER" id="PTHR31084:SF0">
    <property type="entry name" value="ALPHA-L-FUCOSIDASE 2"/>
    <property type="match status" value="1"/>
</dbReference>
<evidence type="ECO:0000313" key="3">
    <source>
        <dbReference type="Proteomes" id="UP000266441"/>
    </source>
</evidence>
<dbReference type="InterPro" id="IPR054363">
    <property type="entry name" value="GH95_cat"/>
</dbReference>
<dbReference type="SUPFAM" id="SSF48208">
    <property type="entry name" value="Six-hairpin glycosidases"/>
    <property type="match status" value="1"/>
</dbReference>
<dbReference type="GO" id="GO:0005975">
    <property type="term" value="P:carbohydrate metabolic process"/>
    <property type="evidence" value="ECO:0007669"/>
    <property type="project" value="InterPro"/>
</dbReference>
<proteinExistence type="predicted"/>
<dbReference type="InterPro" id="IPR013780">
    <property type="entry name" value="Glyco_hydro_b"/>
</dbReference>
<dbReference type="OrthoDB" id="9768507at2"/>
<comment type="caution">
    <text evidence="2">The sequence shown here is derived from an EMBL/GenBank/DDBJ whole genome shotgun (WGS) entry which is preliminary data.</text>
</comment>
<dbReference type="EMBL" id="QWET01000014">
    <property type="protein sequence ID" value="RIH63982.1"/>
    <property type="molecule type" value="Genomic_DNA"/>
</dbReference>
<name>A0A399CZR1_9BACT</name>
<protein>
    <recommendedName>
        <fullName evidence="1">Glycosyl hydrolase family 95 catalytic domain-containing protein</fullName>
    </recommendedName>
</protein>
<dbReference type="Gene3D" id="2.70.98.50">
    <property type="entry name" value="putative glycoside hydrolase family protein from bacillus halodurans"/>
    <property type="match status" value="1"/>
</dbReference>
<feature type="domain" description="Glycosyl hydrolase family 95 catalytic" evidence="1">
    <location>
        <begin position="388"/>
        <end position="582"/>
    </location>
</feature>
<dbReference type="GO" id="GO:0004560">
    <property type="term" value="F:alpha-L-fucosidase activity"/>
    <property type="evidence" value="ECO:0007669"/>
    <property type="project" value="TreeGrafter"/>
</dbReference>
<evidence type="ECO:0000259" key="1">
    <source>
        <dbReference type="Pfam" id="PF22124"/>
    </source>
</evidence>
<gene>
    <name evidence="2" type="ORF">D1164_16745</name>
</gene>
<dbReference type="PANTHER" id="PTHR31084">
    <property type="entry name" value="ALPHA-L-FUCOSIDASE 2"/>
    <property type="match status" value="1"/>
</dbReference>
<reference evidence="2 3" key="1">
    <citation type="journal article" date="2015" name="Int. J. Syst. Evol. Microbiol.">
        <title>Mariniphaga sediminis sp. nov., isolated from coastal sediment.</title>
        <authorList>
            <person name="Wang F.Q."/>
            <person name="Shen Q.Y."/>
            <person name="Chen G.J."/>
            <person name="Du Z.J."/>
        </authorList>
    </citation>
    <scope>NUCLEOTIDE SEQUENCE [LARGE SCALE GENOMIC DNA]</scope>
    <source>
        <strain evidence="2 3">SY21</strain>
    </source>
</reference>
<dbReference type="Gene3D" id="2.60.40.1180">
    <property type="entry name" value="Golgi alpha-mannosidase II"/>
    <property type="match status" value="1"/>
</dbReference>
<keyword evidence="3" id="KW-1185">Reference proteome</keyword>
<organism evidence="2 3">
    <name type="scientific">Mariniphaga sediminis</name>
    <dbReference type="NCBI Taxonomy" id="1628158"/>
    <lineage>
        <taxon>Bacteria</taxon>
        <taxon>Pseudomonadati</taxon>
        <taxon>Bacteroidota</taxon>
        <taxon>Bacteroidia</taxon>
        <taxon>Marinilabiliales</taxon>
        <taxon>Prolixibacteraceae</taxon>
        <taxon>Mariniphaga</taxon>
    </lineage>
</organism>
<sequence length="927" mass="104023">MQIPCVALINKKIKHMKKNIFIFFAILCICFNHSSLSAQLAIKSDVAKGGDTFVPDRKAGISTAFDPQAADWDISWPGVVSQYDLVYKSPPIDPMQGIPLGNGEIAALFWCEGSKIIAVVNKSDLWDDAKPDTLDNWGNENCDQYTTQRHACRIIIDFQFPVFNTLYLSGFNARLNLADASMTMEAASPFGEVGLKAFIDHKTGTLFYELNSDLNEDVPVEVAVERYGSRTFSGWYHQINRDAAIGLSGTDSFAGDESIFITQKLSSGTFAVGGTVIRDNGLEVSYSREHSRRVLTRLSGNSKKNVQFAFVVTSPGIDNPVIEVKESLFSIKQKGVEPFRKSNTEAWKTIWDRSFMDYGDDYLNNLWYLTMYYANASQGGKYPGRFNNGLWGWSHDVQNWNFYFHWNQQQLCWPLNAAGFHELVTPYLDFRFNSLPQAKKDAKKFFDSGGAFISDVTNRNGYNSPHTLLNHTPVAEIALDFWRQYQYTGDKKFLEKQALPFILEAARFFESLLVKEDDGLYHAKEGTGYEGWIRLKDGLTELVYAEVLFSTALEAVKVAGANLPEVKMWEDILGNLAPLPVVKASKGLIARGKEKLNIAQGIFKGASVSTDDIVSAGWGIKEKKWLATYFDTDDPAYSFFSEDSPAYSIRSKRNGLKLLDGIFPAVPNSPVFPSGLVGLSQKDSNLFDVMTATTLLYGTECTGWDPVPIVLARLGLSEELAVDLDNFPSRWQIYCNGWGHWGMEGLINEDAELFFKTNTVKDINSDEKLPLRMWPFRHMSMESMSVLSTAMNESLLQSYDGILRVFPAFPDDKTGRFTLHAVGGFVVSAEIREGEVQWVSVKSLLGNPCRLELPWSEAFVRSTLKKRVKTVSGEITEVKTKAGEVIVFTQEEESLRSWTVESEKPQSNEKVKYHPSGKTQLGIPRMF</sequence>
<dbReference type="Proteomes" id="UP000266441">
    <property type="component" value="Unassembled WGS sequence"/>
</dbReference>
<dbReference type="Pfam" id="PF22124">
    <property type="entry name" value="Glyco_hydro_95_cat"/>
    <property type="match status" value="1"/>
</dbReference>
<accession>A0A399CZR1</accession>
<evidence type="ECO:0000313" key="2">
    <source>
        <dbReference type="EMBL" id="RIH63982.1"/>
    </source>
</evidence>